<organism evidence="2 3">
    <name type="scientific">Rhodococcus zopfii</name>
    <dbReference type="NCBI Taxonomy" id="43772"/>
    <lineage>
        <taxon>Bacteria</taxon>
        <taxon>Bacillati</taxon>
        <taxon>Actinomycetota</taxon>
        <taxon>Actinomycetes</taxon>
        <taxon>Mycobacteriales</taxon>
        <taxon>Nocardiaceae</taxon>
        <taxon>Rhodococcus</taxon>
    </lineage>
</organism>
<dbReference type="SMART" id="SM00347">
    <property type="entry name" value="HTH_MARR"/>
    <property type="match status" value="1"/>
</dbReference>
<protein>
    <submittedName>
        <fullName evidence="2">Winged helix-turn-helix transcriptional regulator</fullName>
    </submittedName>
</protein>
<evidence type="ECO:0000313" key="3">
    <source>
        <dbReference type="Proteomes" id="UP001275440"/>
    </source>
</evidence>
<dbReference type="SUPFAM" id="SSF46785">
    <property type="entry name" value="Winged helix' DNA-binding domain"/>
    <property type="match status" value="1"/>
</dbReference>
<dbReference type="EMBL" id="WBMO01000001">
    <property type="protein sequence ID" value="MDV2476122.1"/>
    <property type="molecule type" value="Genomic_DNA"/>
</dbReference>
<dbReference type="Gene3D" id="1.10.10.10">
    <property type="entry name" value="Winged helix-like DNA-binding domain superfamily/Winged helix DNA-binding domain"/>
    <property type="match status" value="1"/>
</dbReference>
<comment type="caution">
    <text evidence="2">The sequence shown here is derived from an EMBL/GenBank/DDBJ whole genome shotgun (WGS) entry which is preliminary data.</text>
</comment>
<feature type="domain" description="HTH marR-type" evidence="1">
    <location>
        <begin position="11"/>
        <end position="110"/>
    </location>
</feature>
<gene>
    <name evidence="2" type="ORF">F8M49_13620</name>
</gene>
<dbReference type="PANTHER" id="PTHR33164">
    <property type="entry name" value="TRANSCRIPTIONAL REGULATOR, MARR FAMILY"/>
    <property type="match status" value="1"/>
</dbReference>
<dbReference type="PANTHER" id="PTHR33164:SF57">
    <property type="entry name" value="MARR-FAMILY TRANSCRIPTIONAL REGULATOR"/>
    <property type="match status" value="1"/>
</dbReference>
<keyword evidence="3" id="KW-1185">Reference proteome</keyword>
<evidence type="ECO:0000313" key="2">
    <source>
        <dbReference type="EMBL" id="MDV2476122.1"/>
    </source>
</evidence>
<dbReference type="Pfam" id="PF12802">
    <property type="entry name" value="MarR_2"/>
    <property type="match status" value="1"/>
</dbReference>
<dbReference type="InterPro" id="IPR036388">
    <property type="entry name" value="WH-like_DNA-bd_sf"/>
</dbReference>
<dbReference type="Proteomes" id="UP001275440">
    <property type="component" value="Unassembled WGS sequence"/>
</dbReference>
<proteinExistence type="predicted"/>
<accession>A0ABU3WQU4</accession>
<evidence type="ECO:0000259" key="1">
    <source>
        <dbReference type="SMART" id="SM00347"/>
    </source>
</evidence>
<reference evidence="2 3" key="1">
    <citation type="submission" date="2019-10" db="EMBL/GenBank/DDBJ databases">
        <title>Draft Genome Assembly of Rhodococcus zopfii DSM44189.</title>
        <authorList>
            <person name="Sutton J.M."/>
            <person name="Akob D.M."/>
            <person name="Bushman T.J."/>
        </authorList>
    </citation>
    <scope>NUCLEOTIDE SEQUENCE [LARGE SCALE GENOMIC DNA]</scope>
    <source>
        <strain evidence="2 3">DSM 44189</strain>
    </source>
</reference>
<dbReference type="InterPro" id="IPR036390">
    <property type="entry name" value="WH_DNA-bd_sf"/>
</dbReference>
<sequence>MNLVRFLTAGERAHDGALSLAQHSLLGYVDRHPGCRATDVSDAFGVNRSTVSRQLRSCIEAGWVAAEPGPTRLGHPLNLTDRGRTVLSDTVARRHDEVRAGLAGWGQDELDRFVHLLRRFRHGVDTTSAATTDPNDGDARA</sequence>
<dbReference type="InterPro" id="IPR000835">
    <property type="entry name" value="HTH_MarR-typ"/>
</dbReference>
<dbReference type="InterPro" id="IPR039422">
    <property type="entry name" value="MarR/SlyA-like"/>
</dbReference>
<name>A0ABU3WQU4_9NOCA</name>